<keyword evidence="2" id="KW-1185">Reference proteome</keyword>
<evidence type="ECO:0000313" key="2">
    <source>
        <dbReference type="Proteomes" id="UP001420932"/>
    </source>
</evidence>
<evidence type="ECO:0000313" key="1">
    <source>
        <dbReference type="EMBL" id="KAK9169054.1"/>
    </source>
</evidence>
<name>A0AAP0LIX3_9MAGN</name>
<gene>
    <name evidence="1" type="ORF">Syun_001194</name>
</gene>
<sequence length="80" mass="9434">MLHSDINSVKRNMRVMFGNMGNMFNIMIASWEDRFVKDLILTYRMMDHLVGGVEKNIVEYGSNIKHEFTRMTAQMMMRLG</sequence>
<organism evidence="1 2">
    <name type="scientific">Stephania yunnanensis</name>
    <dbReference type="NCBI Taxonomy" id="152371"/>
    <lineage>
        <taxon>Eukaryota</taxon>
        <taxon>Viridiplantae</taxon>
        <taxon>Streptophyta</taxon>
        <taxon>Embryophyta</taxon>
        <taxon>Tracheophyta</taxon>
        <taxon>Spermatophyta</taxon>
        <taxon>Magnoliopsida</taxon>
        <taxon>Ranunculales</taxon>
        <taxon>Menispermaceae</taxon>
        <taxon>Menispermoideae</taxon>
        <taxon>Cissampelideae</taxon>
        <taxon>Stephania</taxon>
    </lineage>
</organism>
<comment type="caution">
    <text evidence="1">The sequence shown here is derived from an EMBL/GenBank/DDBJ whole genome shotgun (WGS) entry which is preliminary data.</text>
</comment>
<dbReference type="Proteomes" id="UP001420932">
    <property type="component" value="Unassembled WGS sequence"/>
</dbReference>
<accession>A0AAP0LIX3</accession>
<reference evidence="1 2" key="1">
    <citation type="submission" date="2024-01" db="EMBL/GenBank/DDBJ databases">
        <title>Genome assemblies of Stephania.</title>
        <authorList>
            <person name="Yang L."/>
        </authorList>
    </citation>
    <scope>NUCLEOTIDE SEQUENCE [LARGE SCALE GENOMIC DNA]</scope>
    <source>
        <strain evidence="1">YNDBR</strain>
        <tissue evidence="1">Leaf</tissue>
    </source>
</reference>
<protein>
    <submittedName>
        <fullName evidence="1">Uncharacterized protein</fullName>
    </submittedName>
</protein>
<dbReference type="AlphaFoldDB" id="A0AAP0LIX3"/>
<dbReference type="EMBL" id="JBBNAF010000001">
    <property type="protein sequence ID" value="KAK9169054.1"/>
    <property type="molecule type" value="Genomic_DNA"/>
</dbReference>
<proteinExistence type="predicted"/>